<evidence type="ECO:0000313" key="2">
    <source>
        <dbReference type="EMBL" id="JAE00603.1"/>
    </source>
</evidence>
<feature type="region of interest" description="Disordered" evidence="1">
    <location>
        <begin position="61"/>
        <end position="103"/>
    </location>
</feature>
<evidence type="ECO:0000256" key="1">
    <source>
        <dbReference type="SAM" id="MobiDB-lite"/>
    </source>
</evidence>
<dbReference type="AlphaFoldDB" id="A0A0A9EX74"/>
<dbReference type="EMBL" id="GBRH01197293">
    <property type="protein sequence ID" value="JAE00603.1"/>
    <property type="molecule type" value="Transcribed_RNA"/>
</dbReference>
<protein>
    <submittedName>
        <fullName evidence="2">Uncharacterized protein</fullName>
    </submittedName>
</protein>
<proteinExistence type="predicted"/>
<sequence>MLVLNVLRGLNRTMSSAATVIAMSPVLPNFTATRFALLKEEMHLSVAAKAEAASALLSSAAKPPACSGGACRAAGPSASSNTSKPQKKWKKKGAGGSYTNNLGRCACSSRLASS</sequence>
<organism evidence="2">
    <name type="scientific">Arundo donax</name>
    <name type="common">Giant reed</name>
    <name type="synonym">Donax arundinaceus</name>
    <dbReference type="NCBI Taxonomy" id="35708"/>
    <lineage>
        <taxon>Eukaryota</taxon>
        <taxon>Viridiplantae</taxon>
        <taxon>Streptophyta</taxon>
        <taxon>Embryophyta</taxon>
        <taxon>Tracheophyta</taxon>
        <taxon>Spermatophyta</taxon>
        <taxon>Magnoliopsida</taxon>
        <taxon>Liliopsida</taxon>
        <taxon>Poales</taxon>
        <taxon>Poaceae</taxon>
        <taxon>PACMAD clade</taxon>
        <taxon>Arundinoideae</taxon>
        <taxon>Arundineae</taxon>
        <taxon>Arundo</taxon>
    </lineage>
</organism>
<reference evidence="2" key="2">
    <citation type="journal article" date="2015" name="Data Brief">
        <title>Shoot transcriptome of the giant reed, Arundo donax.</title>
        <authorList>
            <person name="Barrero R.A."/>
            <person name="Guerrero F.D."/>
            <person name="Moolhuijzen P."/>
            <person name="Goolsby J.A."/>
            <person name="Tidwell J."/>
            <person name="Bellgard S.E."/>
            <person name="Bellgard M.I."/>
        </authorList>
    </citation>
    <scope>NUCLEOTIDE SEQUENCE</scope>
    <source>
        <tissue evidence="2">Shoot tissue taken approximately 20 cm above the soil surface</tissue>
    </source>
</reference>
<name>A0A0A9EX74_ARUDO</name>
<accession>A0A0A9EX74</accession>
<reference evidence="2" key="1">
    <citation type="submission" date="2014-09" db="EMBL/GenBank/DDBJ databases">
        <authorList>
            <person name="Magalhaes I.L.F."/>
            <person name="Oliveira U."/>
            <person name="Santos F.R."/>
            <person name="Vidigal T.H.D.A."/>
            <person name="Brescovit A.D."/>
            <person name="Santos A.J."/>
        </authorList>
    </citation>
    <scope>NUCLEOTIDE SEQUENCE</scope>
    <source>
        <tissue evidence="2">Shoot tissue taken approximately 20 cm above the soil surface</tissue>
    </source>
</reference>